<dbReference type="InterPro" id="IPR008713">
    <property type="entry name" value="Phage_lambda_NinG"/>
</dbReference>
<accession>A0AAW9W905</accession>
<feature type="non-terminal residue" evidence="1">
    <location>
        <position position="1"/>
    </location>
</feature>
<gene>
    <name evidence="1" type="ORF">GM535_13125</name>
</gene>
<organism evidence="1 2">
    <name type="scientific">Streptococcus pneumoniae</name>
    <dbReference type="NCBI Taxonomy" id="1313"/>
    <lineage>
        <taxon>Bacteria</taxon>
        <taxon>Bacillati</taxon>
        <taxon>Bacillota</taxon>
        <taxon>Bacilli</taxon>
        <taxon>Lactobacillales</taxon>
        <taxon>Streptococcaceae</taxon>
        <taxon>Streptococcus</taxon>
    </lineage>
</organism>
<sequence length="93" mass="10307">YVRLRDRGLGCISCGSFLVLENAIGGGYDCGHFRSVGSAPHLRFDPRNAAGQCKQCNRYGAGMVVEYRKGLIDRHGVEFVELLESDQSPKHYT</sequence>
<dbReference type="Proteomes" id="UP000729182">
    <property type="component" value="Unassembled WGS sequence"/>
</dbReference>
<dbReference type="EMBL" id="WNHN01000541">
    <property type="protein sequence ID" value="MTV78156.1"/>
    <property type="molecule type" value="Genomic_DNA"/>
</dbReference>
<dbReference type="AlphaFoldDB" id="A0AAW9W905"/>
<proteinExistence type="predicted"/>
<dbReference type="Pfam" id="PF05766">
    <property type="entry name" value="NinG"/>
    <property type="match status" value="1"/>
</dbReference>
<comment type="caution">
    <text evidence="1">The sequence shown here is derived from an EMBL/GenBank/DDBJ whole genome shotgun (WGS) entry which is preliminary data.</text>
</comment>
<protein>
    <submittedName>
        <fullName evidence="1">Recombinase NinG</fullName>
    </submittedName>
</protein>
<feature type="non-terminal residue" evidence="1">
    <location>
        <position position="93"/>
    </location>
</feature>
<name>A0AAW9W905_STREE</name>
<reference evidence="1" key="1">
    <citation type="submission" date="2019-11" db="EMBL/GenBank/DDBJ databases">
        <title>Growth characteristics of pneumococcus vary with the chemical composition of the capsule and with environmental conditions.</title>
        <authorList>
            <person name="Tothpal A."/>
            <person name="Desobry K."/>
            <person name="Joshi S."/>
            <person name="Wyllie A.L."/>
            <person name="Weinberger D.M."/>
        </authorList>
    </citation>
    <scope>NUCLEOTIDE SEQUENCE</scope>
    <source>
        <strain evidence="1">Pnumococcus10A</strain>
    </source>
</reference>
<evidence type="ECO:0000313" key="2">
    <source>
        <dbReference type="Proteomes" id="UP000729182"/>
    </source>
</evidence>
<evidence type="ECO:0000313" key="1">
    <source>
        <dbReference type="EMBL" id="MTV78156.1"/>
    </source>
</evidence>